<feature type="transmembrane region" description="Helical" evidence="7">
    <location>
        <begin position="137"/>
        <end position="159"/>
    </location>
</feature>
<dbReference type="InterPro" id="IPR033118">
    <property type="entry name" value="EXPERA"/>
</dbReference>
<accession>A0A4P9Y8E7</accession>
<keyword evidence="3 7" id="KW-0812">Transmembrane</keyword>
<organism evidence="9 10">
    <name type="scientific">Piptocephalis cylindrospora</name>
    <dbReference type="NCBI Taxonomy" id="1907219"/>
    <lineage>
        <taxon>Eukaryota</taxon>
        <taxon>Fungi</taxon>
        <taxon>Fungi incertae sedis</taxon>
        <taxon>Zoopagomycota</taxon>
        <taxon>Zoopagomycotina</taxon>
        <taxon>Zoopagomycetes</taxon>
        <taxon>Zoopagales</taxon>
        <taxon>Piptocephalidaceae</taxon>
        <taxon>Piptocephalis</taxon>
    </lineage>
</organism>
<dbReference type="PROSITE" id="PS51751">
    <property type="entry name" value="EXPERA"/>
    <property type="match status" value="1"/>
</dbReference>
<evidence type="ECO:0000256" key="6">
    <source>
        <dbReference type="ARBA" id="ARBA00023136"/>
    </source>
</evidence>
<sequence length="171" mass="19434">MTQPRPLSQRPWDTLHAAFILFHIPPVILVDCQAILPAWVFPQFARDILAFYLRTFRDPSMTPPVRPWMASFVAAELVLQLPFFVWGLRALWRDDARFRPVSIAYGAHAATTVWAILWELGSHLLLPTPISPSSTQIVSLLLLHIPFFLIPATMVVRGISLLNGLRKEKSE</sequence>
<keyword evidence="4 7" id="KW-0256">Endoplasmic reticulum</keyword>
<dbReference type="InterPro" id="IPR051987">
    <property type="entry name" value="Sigma-2_receptor-like"/>
</dbReference>
<dbReference type="EMBL" id="KZ987860">
    <property type="protein sequence ID" value="RKP14260.1"/>
    <property type="molecule type" value="Genomic_DNA"/>
</dbReference>
<evidence type="ECO:0000256" key="3">
    <source>
        <dbReference type="ARBA" id="ARBA00022692"/>
    </source>
</evidence>
<name>A0A4P9Y8E7_9FUNG</name>
<dbReference type="InterPro" id="IPR016964">
    <property type="entry name" value="Sigma2_recept"/>
</dbReference>
<evidence type="ECO:0000313" key="9">
    <source>
        <dbReference type="EMBL" id="RKP14260.1"/>
    </source>
</evidence>
<evidence type="ECO:0000313" key="10">
    <source>
        <dbReference type="Proteomes" id="UP000267251"/>
    </source>
</evidence>
<dbReference type="PANTHER" id="PTHR31204">
    <property type="entry name" value="SIGMA INTRACELLULAR RECEPTOR 2"/>
    <property type="match status" value="1"/>
</dbReference>
<keyword evidence="6 7" id="KW-0472">Membrane</keyword>
<reference evidence="10" key="1">
    <citation type="journal article" date="2018" name="Nat. Microbiol.">
        <title>Leveraging single-cell genomics to expand the fungal tree of life.</title>
        <authorList>
            <person name="Ahrendt S.R."/>
            <person name="Quandt C.A."/>
            <person name="Ciobanu D."/>
            <person name="Clum A."/>
            <person name="Salamov A."/>
            <person name="Andreopoulos B."/>
            <person name="Cheng J.F."/>
            <person name="Woyke T."/>
            <person name="Pelin A."/>
            <person name="Henrissat B."/>
            <person name="Reynolds N.K."/>
            <person name="Benny G.L."/>
            <person name="Smith M.E."/>
            <person name="James T.Y."/>
            <person name="Grigoriev I.V."/>
        </authorList>
    </citation>
    <scope>NUCLEOTIDE SEQUENCE [LARGE SCALE GENOMIC DNA]</scope>
</reference>
<dbReference type="PANTHER" id="PTHR31204:SF1">
    <property type="entry name" value="SIGMA INTRACELLULAR RECEPTOR 2"/>
    <property type="match status" value="1"/>
</dbReference>
<dbReference type="AlphaFoldDB" id="A0A4P9Y8E7"/>
<evidence type="ECO:0000256" key="2">
    <source>
        <dbReference type="ARBA" id="ARBA00009096"/>
    </source>
</evidence>
<protein>
    <recommendedName>
        <fullName evidence="7">Efficient mitochondria targeting-associated protein 19</fullName>
    </recommendedName>
</protein>
<comment type="subcellular location">
    <subcellularLocation>
        <location evidence="1">Endoplasmic reticulum membrane</location>
        <topology evidence="1">Multi-pass membrane protein</topology>
    </subcellularLocation>
</comment>
<keyword evidence="5 7" id="KW-1133">Transmembrane helix</keyword>
<evidence type="ECO:0000256" key="1">
    <source>
        <dbReference type="ARBA" id="ARBA00004477"/>
    </source>
</evidence>
<comment type="similarity">
    <text evidence="2">Belongs to the TMEM97/sigma-2 receptor family.</text>
</comment>
<feature type="domain" description="EXPERA" evidence="8">
    <location>
        <begin position="12"/>
        <end position="155"/>
    </location>
</feature>
<dbReference type="PIRSF" id="PIRSF031032">
    <property type="entry name" value="TMP_97_prd"/>
    <property type="match status" value="1"/>
</dbReference>
<dbReference type="OrthoDB" id="433124at2759"/>
<feature type="transmembrane region" description="Helical" evidence="7">
    <location>
        <begin position="100"/>
        <end position="117"/>
    </location>
</feature>
<dbReference type="GO" id="GO:0005789">
    <property type="term" value="C:endoplasmic reticulum membrane"/>
    <property type="evidence" value="ECO:0007669"/>
    <property type="project" value="UniProtKB-SubCell"/>
</dbReference>
<dbReference type="Pfam" id="PF05241">
    <property type="entry name" value="EBP"/>
    <property type="match status" value="1"/>
</dbReference>
<gene>
    <name evidence="9" type="ORF">BJ684DRAFT_8855</name>
</gene>
<dbReference type="Proteomes" id="UP000267251">
    <property type="component" value="Unassembled WGS sequence"/>
</dbReference>
<evidence type="ECO:0000256" key="7">
    <source>
        <dbReference type="PIRNR" id="PIRNR031032"/>
    </source>
</evidence>
<evidence type="ECO:0000256" key="4">
    <source>
        <dbReference type="ARBA" id="ARBA00022824"/>
    </source>
</evidence>
<proteinExistence type="inferred from homology"/>
<evidence type="ECO:0000256" key="5">
    <source>
        <dbReference type="ARBA" id="ARBA00022989"/>
    </source>
</evidence>
<feature type="transmembrane region" description="Helical" evidence="7">
    <location>
        <begin position="68"/>
        <end position="88"/>
    </location>
</feature>
<keyword evidence="10" id="KW-1185">Reference proteome</keyword>
<feature type="transmembrane region" description="Helical" evidence="7">
    <location>
        <begin position="20"/>
        <end position="41"/>
    </location>
</feature>
<evidence type="ECO:0000259" key="8">
    <source>
        <dbReference type="PROSITE" id="PS51751"/>
    </source>
</evidence>